<dbReference type="EMBL" id="JBOK01000010">
    <property type="protein sequence ID" value="EXU80117.1"/>
    <property type="molecule type" value="Genomic_DNA"/>
</dbReference>
<keyword evidence="1" id="KW-0472">Membrane</keyword>
<comment type="caution">
    <text evidence="2">The sequence shown here is derived from an EMBL/GenBank/DDBJ whole genome shotgun (WGS) entry which is preliminary data.</text>
</comment>
<dbReference type="AlphaFoldDB" id="A0A014QAC9"/>
<organism evidence="2 3">
    <name type="scientific">Comamonas aquatica DA1877</name>
    <dbReference type="NCBI Taxonomy" id="1457173"/>
    <lineage>
        <taxon>Bacteria</taxon>
        <taxon>Pseudomonadati</taxon>
        <taxon>Pseudomonadota</taxon>
        <taxon>Betaproteobacteria</taxon>
        <taxon>Burkholderiales</taxon>
        <taxon>Comamonadaceae</taxon>
        <taxon>Comamonas</taxon>
    </lineage>
</organism>
<evidence type="ECO:0000256" key="1">
    <source>
        <dbReference type="SAM" id="Phobius"/>
    </source>
</evidence>
<keyword evidence="1" id="KW-1133">Transmembrane helix</keyword>
<reference evidence="2 3" key="1">
    <citation type="submission" date="2014-01" db="EMBL/GenBank/DDBJ databases">
        <title>Interspecies Systems Biology Uncovers Metabolites Affecting C. elegans Gene Expression and Life History Traits.</title>
        <authorList>
            <person name="Watson E."/>
            <person name="Macneil L.T."/>
            <person name="Ritter A.D."/>
            <person name="Yilmaz L.S."/>
            <person name="Rosebrock A.P."/>
            <person name="Caudy A.A."/>
            <person name="Walhout A.J."/>
        </authorList>
    </citation>
    <scope>NUCLEOTIDE SEQUENCE [LARGE SCALE GENOMIC DNA]</scope>
    <source>
        <strain evidence="2 3">DA1877</strain>
    </source>
</reference>
<dbReference type="Proteomes" id="UP000020766">
    <property type="component" value="Unassembled WGS sequence"/>
</dbReference>
<accession>A0A014QAC9</accession>
<proteinExistence type="predicted"/>
<sequence length="35" mass="4221">MLIKLMILLILWMELHLLVSTFVMVMGSQRLFIRM</sequence>
<feature type="transmembrane region" description="Helical" evidence="1">
    <location>
        <begin position="6"/>
        <end position="27"/>
    </location>
</feature>
<keyword evidence="1" id="KW-0812">Transmembrane</keyword>
<protein>
    <submittedName>
        <fullName evidence="2">Uncharacterized protein</fullName>
    </submittedName>
</protein>
<evidence type="ECO:0000313" key="2">
    <source>
        <dbReference type="EMBL" id="EXU80117.1"/>
    </source>
</evidence>
<evidence type="ECO:0000313" key="3">
    <source>
        <dbReference type="Proteomes" id="UP000020766"/>
    </source>
</evidence>
<name>A0A014QAC9_9BURK</name>
<keyword evidence="3" id="KW-1185">Reference proteome</keyword>
<gene>
    <name evidence="2" type="ORF">AX13_01465</name>
</gene>